<keyword evidence="2" id="KW-0560">Oxidoreductase</keyword>
<reference evidence="4 5" key="1">
    <citation type="submission" date="2017-05" db="EMBL/GenBank/DDBJ databases">
        <title>Vagococcus spp. assemblies.</title>
        <authorList>
            <person name="Gulvik C.A."/>
        </authorList>
    </citation>
    <scope>NUCLEOTIDE SEQUENCE [LARGE SCALE GENOMIC DNA]</scope>
    <source>
        <strain evidence="4 5">SS1714</strain>
    </source>
</reference>
<keyword evidence="5" id="KW-1185">Reference proteome</keyword>
<evidence type="ECO:0000259" key="3">
    <source>
        <dbReference type="Pfam" id="PF00724"/>
    </source>
</evidence>
<comment type="caution">
    <text evidence="4">The sequence shown here is derived from an EMBL/GenBank/DDBJ whole genome shotgun (WGS) entry which is preliminary data.</text>
</comment>
<dbReference type="AlphaFoldDB" id="A0A430B6W4"/>
<evidence type="ECO:0000313" key="4">
    <source>
        <dbReference type="EMBL" id="RSU16033.1"/>
    </source>
</evidence>
<keyword evidence="1" id="KW-0285">Flavoprotein</keyword>
<dbReference type="Gene3D" id="3.20.20.70">
    <property type="entry name" value="Aldolase class I"/>
    <property type="match status" value="1"/>
</dbReference>
<dbReference type="InterPro" id="IPR051799">
    <property type="entry name" value="NADH_flavin_oxidoreductase"/>
</dbReference>
<sequence length="371" mass="42000">MRASEPIQLQSGVTLKNRLVFAPISTMEDAPDGKVTKDELSFFAQRTGDVGAIVIASAYVDQEGKSYGNNLSVSHDHYIESLKELPRVIQQNDTKIFLQLYHGGAMAEGQVEHFKPVCVSQTSSRLTEGKEYRELTDSEIEQIILAYKEATLRAMKAGFDGVEIHAANSYLPNQFLMPTWNLREDKWGGPLENRLRFLEVLIDQIKEVVAMNQVKPFALGVRISLEDAFLGTQEERDASFKEALGVLKMLDDKGLDYLHITSSNALEKKEINGQKIELLRLLKRFAEKTPLVGCGNLLQSEEVEEALEFSDLVSACRPFVFTPDWAKKIQQGELIELPSTGIDWQLRQKLNIPRNLWKGIESSPDWYLYKF</sequence>
<proteinExistence type="predicted"/>
<evidence type="ECO:0000256" key="1">
    <source>
        <dbReference type="ARBA" id="ARBA00022630"/>
    </source>
</evidence>
<dbReference type="OrthoDB" id="9772736at2"/>
<dbReference type="PANTHER" id="PTHR43656:SF2">
    <property type="entry name" value="BINDING OXIDOREDUCTASE, PUTATIVE (AFU_ORTHOLOGUE AFUA_2G08260)-RELATED"/>
    <property type="match status" value="1"/>
</dbReference>
<dbReference type="Proteomes" id="UP000288028">
    <property type="component" value="Unassembled WGS sequence"/>
</dbReference>
<accession>A0A430B6W4</accession>
<feature type="domain" description="NADH:flavin oxidoreductase/NADH oxidase N-terminal" evidence="3">
    <location>
        <begin position="5"/>
        <end position="332"/>
    </location>
</feature>
<dbReference type="PANTHER" id="PTHR43656">
    <property type="entry name" value="BINDING OXIDOREDUCTASE, PUTATIVE (AFU_ORTHOLOGUE AFUA_2G08260)-RELATED"/>
    <property type="match status" value="1"/>
</dbReference>
<evidence type="ECO:0000256" key="2">
    <source>
        <dbReference type="ARBA" id="ARBA00023002"/>
    </source>
</evidence>
<name>A0A430B6W4_9ENTE</name>
<evidence type="ECO:0000313" key="5">
    <source>
        <dbReference type="Proteomes" id="UP000288028"/>
    </source>
</evidence>
<gene>
    <name evidence="4" type="ORF">CBF28_03525</name>
</gene>
<dbReference type="InterPro" id="IPR001155">
    <property type="entry name" value="OxRdtase_FMN_N"/>
</dbReference>
<dbReference type="Pfam" id="PF00724">
    <property type="entry name" value="Oxidored_FMN"/>
    <property type="match status" value="1"/>
</dbReference>
<dbReference type="RefSeq" id="WP_126792013.1">
    <property type="nucleotide sequence ID" value="NZ_CP060720.1"/>
</dbReference>
<dbReference type="EMBL" id="NGKB01000003">
    <property type="protein sequence ID" value="RSU16033.1"/>
    <property type="molecule type" value="Genomic_DNA"/>
</dbReference>
<dbReference type="SUPFAM" id="SSF51395">
    <property type="entry name" value="FMN-linked oxidoreductases"/>
    <property type="match status" value="1"/>
</dbReference>
<protein>
    <recommendedName>
        <fullName evidence="3">NADH:flavin oxidoreductase/NADH oxidase N-terminal domain-containing protein</fullName>
    </recommendedName>
</protein>
<dbReference type="GO" id="GO:0010181">
    <property type="term" value="F:FMN binding"/>
    <property type="evidence" value="ECO:0007669"/>
    <property type="project" value="InterPro"/>
</dbReference>
<dbReference type="InterPro" id="IPR013785">
    <property type="entry name" value="Aldolase_TIM"/>
</dbReference>
<organism evidence="4 5">
    <name type="scientific">Vagococcus carniphilus</name>
    <dbReference type="NCBI Taxonomy" id="218144"/>
    <lineage>
        <taxon>Bacteria</taxon>
        <taxon>Bacillati</taxon>
        <taxon>Bacillota</taxon>
        <taxon>Bacilli</taxon>
        <taxon>Lactobacillales</taxon>
        <taxon>Enterococcaceae</taxon>
        <taxon>Vagococcus</taxon>
    </lineage>
</organism>
<dbReference type="GeneID" id="95581474"/>
<dbReference type="GO" id="GO:0016491">
    <property type="term" value="F:oxidoreductase activity"/>
    <property type="evidence" value="ECO:0007669"/>
    <property type="project" value="UniProtKB-KW"/>
</dbReference>